<feature type="compositionally biased region" description="Low complexity" evidence="2">
    <location>
        <begin position="29"/>
        <end position="57"/>
    </location>
</feature>
<feature type="compositionally biased region" description="Polar residues" evidence="2">
    <location>
        <begin position="210"/>
        <end position="222"/>
    </location>
</feature>
<dbReference type="OrthoDB" id="3264780at2759"/>
<name>A0A409XWT8_9AGAR</name>
<gene>
    <name evidence="3" type="ORF">CVT26_014922</name>
</gene>
<feature type="region of interest" description="Disordered" evidence="2">
    <location>
        <begin position="1"/>
        <end position="59"/>
    </location>
</feature>
<dbReference type="STRING" id="231916.A0A409XWT8"/>
<feature type="compositionally biased region" description="Polar residues" evidence="2">
    <location>
        <begin position="473"/>
        <end position="491"/>
    </location>
</feature>
<feature type="compositionally biased region" description="Low complexity" evidence="2">
    <location>
        <begin position="95"/>
        <end position="123"/>
    </location>
</feature>
<reference evidence="3 4" key="1">
    <citation type="journal article" date="2018" name="Evol. Lett.">
        <title>Horizontal gene cluster transfer increased hallucinogenic mushroom diversity.</title>
        <authorList>
            <person name="Reynolds H.T."/>
            <person name="Vijayakumar V."/>
            <person name="Gluck-Thaler E."/>
            <person name="Korotkin H.B."/>
            <person name="Matheny P.B."/>
            <person name="Slot J.C."/>
        </authorList>
    </citation>
    <scope>NUCLEOTIDE SEQUENCE [LARGE SCALE GENOMIC DNA]</scope>
    <source>
        <strain evidence="3 4">SRW20</strain>
    </source>
</reference>
<feature type="region of interest" description="Disordered" evidence="2">
    <location>
        <begin position="95"/>
        <end position="189"/>
    </location>
</feature>
<proteinExistence type="predicted"/>
<feature type="compositionally biased region" description="Polar residues" evidence="2">
    <location>
        <begin position="716"/>
        <end position="735"/>
    </location>
</feature>
<keyword evidence="4" id="KW-1185">Reference proteome</keyword>
<feature type="region of interest" description="Disordered" evidence="2">
    <location>
        <begin position="209"/>
        <end position="231"/>
    </location>
</feature>
<feature type="region of interest" description="Disordered" evidence="2">
    <location>
        <begin position="292"/>
        <end position="328"/>
    </location>
</feature>
<keyword evidence="1" id="KW-0175">Coiled coil</keyword>
<dbReference type="InParanoid" id="A0A409XWT8"/>
<feature type="coiled-coil region" evidence="1">
    <location>
        <begin position="934"/>
        <end position="968"/>
    </location>
</feature>
<protein>
    <submittedName>
        <fullName evidence="3">Uncharacterized protein</fullName>
    </submittedName>
</protein>
<organism evidence="3 4">
    <name type="scientific">Gymnopilus dilepis</name>
    <dbReference type="NCBI Taxonomy" id="231916"/>
    <lineage>
        <taxon>Eukaryota</taxon>
        <taxon>Fungi</taxon>
        <taxon>Dikarya</taxon>
        <taxon>Basidiomycota</taxon>
        <taxon>Agaricomycotina</taxon>
        <taxon>Agaricomycetes</taxon>
        <taxon>Agaricomycetidae</taxon>
        <taxon>Agaricales</taxon>
        <taxon>Agaricineae</taxon>
        <taxon>Hymenogastraceae</taxon>
        <taxon>Gymnopilus</taxon>
    </lineage>
</organism>
<evidence type="ECO:0000313" key="4">
    <source>
        <dbReference type="Proteomes" id="UP000284706"/>
    </source>
</evidence>
<dbReference type="Proteomes" id="UP000284706">
    <property type="component" value="Unassembled WGS sequence"/>
</dbReference>
<feature type="compositionally biased region" description="Polar residues" evidence="2">
    <location>
        <begin position="129"/>
        <end position="148"/>
    </location>
</feature>
<dbReference type="EMBL" id="NHYE01001431">
    <property type="protein sequence ID" value="PPQ95230.1"/>
    <property type="molecule type" value="Genomic_DNA"/>
</dbReference>
<feature type="compositionally biased region" description="Low complexity" evidence="2">
    <location>
        <begin position="516"/>
        <end position="535"/>
    </location>
</feature>
<evidence type="ECO:0000256" key="2">
    <source>
        <dbReference type="SAM" id="MobiDB-lite"/>
    </source>
</evidence>
<feature type="compositionally biased region" description="Polar residues" evidence="2">
    <location>
        <begin position="697"/>
        <end position="709"/>
    </location>
</feature>
<feature type="compositionally biased region" description="Low complexity" evidence="2">
    <location>
        <begin position="914"/>
        <end position="929"/>
    </location>
</feature>
<dbReference type="AlphaFoldDB" id="A0A409XWT8"/>
<feature type="compositionally biased region" description="Low complexity" evidence="2">
    <location>
        <begin position="306"/>
        <end position="319"/>
    </location>
</feature>
<feature type="region of interest" description="Disordered" evidence="2">
    <location>
        <begin position="394"/>
        <end position="416"/>
    </location>
</feature>
<comment type="caution">
    <text evidence="3">The sequence shown here is derived from an EMBL/GenBank/DDBJ whole genome shotgun (WGS) entry which is preliminary data.</text>
</comment>
<feature type="compositionally biased region" description="Polar residues" evidence="2">
    <location>
        <begin position="448"/>
        <end position="459"/>
    </location>
</feature>
<accession>A0A409XWT8</accession>
<feature type="region of interest" description="Disordered" evidence="2">
    <location>
        <begin position="697"/>
        <end position="766"/>
    </location>
</feature>
<evidence type="ECO:0000313" key="3">
    <source>
        <dbReference type="EMBL" id="PPQ95230.1"/>
    </source>
</evidence>
<evidence type="ECO:0000256" key="1">
    <source>
        <dbReference type="SAM" id="Coils"/>
    </source>
</evidence>
<sequence>MSTRHEEHTDEEQDSLFGSPPPSPRLSTGRPASPALALPSAPAGSSMSGGRSSTSTAHAITQNVGTIALPGSQPDSELPINPLALSLNLGIVHRPPAQLSPSATTPSAATSTSVTATQASSTLRRSVAGPSTASKKSLSRSATPTSRPATRTSKKRSRPSSRATSDEPPPGPREPEFTLPDPSAPLPSHFLRNQENLLGKAGVVAGVKPSTLTHSRGSTPSNPIVVEEEDDTPKLGRLSGLGFARPYIDPSLLTAPSNQEIVQVLIGQKDIFPILEGVLKLVVGSAAASVRPRPTAFQSKGASRQSTPTETTTSASENPPLKRRKLNRVPAGAADWDVPYPFKEGEGPEAYEKTWERERGKQLISQLIQQIKIAARKAATKKYLQQQQEKQLAEELERRRKTGQLDGASTAPSKYYRPETATYGLLEQEKNKQVYGVLQDASNASWLSAKPTTLGNTPSPRHESSGTVPRPSPASSNVDAERQQSMTPSSTFQQLTNSYIASMQGTALQAQQGNQDTTVSSPSSTDTPVASSPDPAVSFPNASTQAVTSAPVSSALPSTLDQASFDSWMNLFLQSMPPSSFDFTSTQLGDLSGTSSMTTSAFASQCSTPAHPESSNFDMFPLLDIQGATSTSSDLPLSSVPSSATSDFNTDMNVDANTVFSTGFSHPHPVPAASSDVFDANFNFDFGNLDFSSLDMSSMPNSDQNSNLDSEMLSMQDASSPHPSTSSFTGTSVTDPATPASATWDISLPDIQGSHTGSHHGGGGSSIGDVGQGMWLDGLWDFNGTDAHSGSLPLVGWEAALSMPVESFGVLPELHESVPKTVEVPQVGTFGARLEPGHSRVDKGKGRATDALQATPQTISSSATPKEFAFQALMGGPLDTAIQSLRTSTSTSTNGWASTPAFSLPFSKTTISASSLNPSTTTTPALSTPQELRKRRKADILRRAKDKRKRMQEELDEVKNQLWATTVEQAGLLLMLRKIEEDEIRQRASVSTL</sequence>
<feature type="region of interest" description="Disordered" evidence="2">
    <location>
        <begin position="914"/>
        <end position="934"/>
    </location>
</feature>
<feature type="compositionally biased region" description="Polar residues" evidence="2">
    <location>
        <begin position="296"/>
        <end position="305"/>
    </location>
</feature>
<feature type="region of interest" description="Disordered" evidence="2">
    <location>
        <begin position="448"/>
        <end position="491"/>
    </location>
</feature>
<feature type="region of interest" description="Disordered" evidence="2">
    <location>
        <begin position="507"/>
        <end position="543"/>
    </location>
</feature>